<dbReference type="Proteomes" id="UP000812440">
    <property type="component" value="Unassembled WGS sequence"/>
</dbReference>
<accession>A0A8T2IIM7</accession>
<protein>
    <submittedName>
        <fullName evidence="1">Uncharacterized protein</fullName>
    </submittedName>
</protein>
<organism evidence="1 2">
    <name type="scientific">Hymenochirus boettgeri</name>
    <name type="common">Congo dwarf clawed frog</name>
    <dbReference type="NCBI Taxonomy" id="247094"/>
    <lineage>
        <taxon>Eukaryota</taxon>
        <taxon>Metazoa</taxon>
        <taxon>Chordata</taxon>
        <taxon>Craniata</taxon>
        <taxon>Vertebrata</taxon>
        <taxon>Euteleostomi</taxon>
        <taxon>Amphibia</taxon>
        <taxon>Batrachia</taxon>
        <taxon>Anura</taxon>
        <taxon>Pipoidea</taxon>
        <taxon>Pipidae</taxon>
        <taxon>Pipinae</taxon>
        <taxon>Hymenochirus</taxon>
    </lineage>
</organism>
<dbReference type="EMBL" id="JAACNH010000059">
    <property type="protein sequence ID" value="KAG8431842.1"/>
    <property type="molecule type" value="Genomic_DNA"/>
</dbReference>
<sequence>MLVGLSSWHLHPRQLICHPSFPRFIKWAIDFQSQRDFFFHVQVNDENKTFIVILQNNIQHCQNGPQLFPSTGFLTSFYL</sequence>
<evidence type="ECO:0000313" key="2">
    <source>
        <dbReference type="Proteomes" id="UP000812440"/>
    </source>
</evidence>
<evidence type="ECO:0000313" key="1">
    <source>
        <dbReference type="EMBL" id="KAG8431842.1"/>
    </source>
</evidence>
<comment type="caution">
    <text evidence="1">The sequence shown here is derived from an EMBL/GenBank/DDBJ whole genome shotgun (WGS) entry which is preliminary data.</text>
</comment>
<name>A0A8T2IIM7_9PIPI</name>
<keyword evidence="2" id="KW-1185">Reference proteome</keyword>
<dbReference type="AlphaFoldDB" id="A0A8T2IIM7"/>
<proteinExistence type="predicted"/>
<gene>
    <name evidence="1" type="ORF">GDO86_019748</name>
</gene>
<reference evidence="1" key="1">
    <citation type="thesis" date="2020" institute="ProQuest LLC" country="789 East Eisenhower Parkway, Ann Arbor, MI, USA">
        <title>Comparative Genomics and Chromosome Evolution.</title>
        <authorList>
            <person name="Mudd A.B."/>
        </authorList>
    </citation>
    <scope>NUCLEOTIDE SEQUENCE</scope>
    <source>
        <strain evidence="1">Female2</strain>
        <tissue evidence="1">Blood</tissue>
    </source>
</reference>